<dbReference type="Gene3D" id="3.90.70.80">
    <property type="match status" value="1"/>
</dbReference>
<sequence length="376" mass="42528">MSLWLFTLGILAFFHEQRPSYSITHNAQVDAYVKKLIAEFKIDPRNRVYDNAIVPPRLGDGVQNFLLPKKGRKKHEGNSRIIPFVPLPSVKSEIDGKGKERRRGTARLNCGAISDNIVQLDNVWNSCDIDTTVVEGLSANAILMLENVEDMCNETVTGLLLKKTKNMLDMLEEINQQCNDRSFNAYDLPVKQSVGDNHVVASDAHTDPLSEHDHTSLVERNLYSFNLLIDPVEGDGDCAFRSILKQLRNMLEWNDANTKLNEHLEDLGLTGANLDDDVFNLRQLFVDNVQSNEYYQMLLGISKEELNTETERFREQGTFSGEVGDLVANSSICKESKFPIRAKNTLQIAGKLQQLEQKRNVLMFRLANKSKVNVLC</sequence>
<feature type="signal peptide" evidence="1">
    <location>
        <begin position="1"/>
        <end position="22"/>
    </location>
</feature>
<comment type="caution">
    <text evidence="2">The sequence shown here is derived from an EMBL/GenBank/DDBJ whole genome shotgun (WGS) entry which is preliminary data.</text>
</comment>
<dbReference type="AlphaFoldDB" id="A0A2B4SX00"/>
<accession>A0A2B4SX00</accession>
<keyword evidence="3" id="KW-1185">Reference proteome</keyword>
<feature type="chain" id="PRO_5012066721" description="OTU domain-containing protein" evidence="1">
    <location>
        <begin position="23"/>
        <end position="376"/>
    </location>
</feature>
<proteinExistence type="predicted"/>
<evidence type="ECO:0000256" key="1">
    <source>
        <dbReference type="SAM" id="SignalP"/>
    </source>
</evidence>
<keyword evidence="1" id="KW-0732">Signal</keyword>
<dbReference type="Proteomes" id="UP000225706">
    <property type="component" value="Unassembled WGS sequence"/>
</dbReference>
<organism evidence="2 3">
    <name type="scientific">Stylophora pistillata</name>
    <name type="common">Smooth cauliflower coral</name>
    <dbReference type="NCBI Taxonomy" id="50429"/>
    <lineage>
        <taxon>Eukaryota</taxon>
        <taxon>Metazoa</taxon>
        <taxon>Cnidaria</taxon>
        <taxon>Anthozoa</taxon>
        <taxon>Hexacorallia</taxon>
        <taxon>Scleractinia</taxon>
        <taxon>Astrocoeniina</taxon>
        <taxon>Pocilloporidae</taxon>
        <taxon>Stylophora</taxon>
    </lineage>
</organism>
<reference evidence="3" key="1">
    <citation type="journal article" date="2017" name="bioRxiv">
        <title>Comparative analysis of the genomes of Stylophora pistillata and Acropora digitifera provides evidence for extensive differences between species of corals.</title>
        <authorList>
            <person name="Voolstra C.R."/>
            <person name="Li Y."/>
            <person name="Liew Y.J."/>
            <person name="Baumgarten S."/>
            <person name="Zoccola D."/>
            <person name="Flot J.-F."/>
            <person name="Tambutte S."/>
            <person name="Allemand D."/>
            <person name="Aranda M."/>
        </authorList>
    </citation>
    <scope>NUCLEOTIDE SEQUENCE [LARGE SCALE GENOMIC DNA]</scope>
</reference>
<evidence type="ECO:0000313" key="2">
    <source>
        <dbReference type="EMBL" id="PFX32945.1"/>
    </source>
</evidence>
<evidence type="ECO:0008006" key="4">
    <source>
        <dbReference type="Google" id="ProtNLM"/>
    </source>
</evidence>
<dbReference type="CDD" id="cd22744">
    <property type="entry name" value="OTU"/>
    <property type="match status" value="1"/>
</dbReference>
<gene>
    <name evidence="2" type="ORF">AWC38_SpisGene2234</name>
</gene>
<dbReference type="EMBL" id="LSMT01000017">
    <property type="protein sequence ID" value="PFX32945.1"/>
    <property type="molecule type" value="Genomic_DNA"/>
</dbReference>
<evidence type="ECO:0000313" key="3">
    <source>
        <dbReference type="Proteomes" id="UP000225706"/>
    </source>
</evidence>
<name>A0A2B4SX00_STYPI</name>
<protein>
    <recommendedName>
        <fullName evidence="4">OTU domain-containing protein</fullName>
    </recommendedName>
</protein>